<dbReference type="EMBL" id="JAJKFT010000004">
    <property type="protein sequence ID" value="MCC9628502.1"/>
    <property type="molecule type" value="Genomic_DNA"/>
</dbReference>
<dbReference type="RefSeq" id="WP_230217826.1">
    <property type="nucleotide sequence ID" value="NZ_JAJKFT010000004.1"/>
</dbReference>
<accession>A0A9X1MLG3</accession>
<keyword evidence="2" id="KW-1185">Reference proteome</keyword>
<reference evidence="1" key="1">
    <citation type="submission" date="2021-11" db="EMBL/GenBank/DDBJ databases">
        <title>Genome sequence.</title>
        <authorList>
            <person name="Sun Q."/>
        </authorList>
    </citation>
    <scope>NUCLEOTIDE SEQUENCE</scope>
    <source>
        <strain evidence="1">JC732</strain>
    </source>
</reference>
<gene>
    <name evidence="1" type="ORF">LOC68_08850</name>
</gene>
<organism evidence="1 2">
    <name type="scientific">Blastopirellula sediminis</name>
    <dbReference type="NCBI Taxonomy" id="2894196"/>
    <lineage>
        <taxon>Bacteria</taxon>
        <taxon>Pseudomonadati</taxon>
        <taxon>Planctomycetota</taxon>
        <taxon>Planctomycetia</taxon>
        <taxon>Pirellulales</taxon>
        <taxon>Pirellulaceae</taxon>
        <taxon>Blastopirellula</taxon>
    </lineage>
</organism>
<dbReference type="Proteomes" id="UP001139103">
    <property type="component" value="Unassembled WGS sequence"/>
</dbReference>
<dbReference type="AlphaFoldDB" id="A0A9X1MLG3"/>
<name>A0A9X1MLG3_9BACT</name>
<evidence type="ECO:0000313" key="2">
    <source>
        <dbReference type="Proteomes" id="UP001139103"/>
    </source>
</evidence>
<evidence type="ECO:0000313" key="1">
    <source>
        <dbReference type="EMBL" id="MCC9628502.1"/>
    </source>
</evidence>
<proteinExistence type="predicted"/>
<comment type="caution">
    <text evidence="1">The sequence shown here is derived from an EMBL/GenBank/DDBJ whole genome shotgun (WGS) entry which is preliminary data.</text>
</comment>
<sequence>MEYLGLSEEEVENRLIAILKDEGFDEVAGWDPTLSPIAAEPPSRGGGEKEVFVLPDRYFEKEIAGGKIGCALGVDLDYFNKGACQCRTRSYLSGRVAYWRWAPLDKRIEPANEVGQIGRVIFAHHLIALKETSEFLLGDKTNEKKL</sequence>
<protein>
    <submittedName>
        <fullName evidence="1">Uncharacterized protein</fullName>
    </submittedName>
</protein>